<name>A0A933SD58_UNCEI</name>
<evidence type="ECO:0000313" key="1">
    <source>
        <dbReference type="EMBL" id="MBI5169942.1"/>
    </source>
</evidence>
<protein>
    <submittedName>
        <fullName evidence="1">Uncharacterized protein</fullName>
    </submittedName>
</protein>
<organism evidence="1 2">
    <name type="scientific">Eiseniibacteriota bacterium</name>
    <dbReference type="NCBI Taxonomy" id="2212470"/>
    <lineage>
        <taxon>Bacteria</taxon>
        <taxon>Candidatus Eiseniibacteriota</taxon>
    </lineage>
</organism>
<dbReference type="AlphaFoldDB" id="A0A933SD58"/>
<dbReference type="EMBL" id="JACRIW010000075">
    <property type="protein sequence ID" value="MBI5169942.1"/>
    <property type="molecule type" value="Genomic_DNA"/>
</dbReference>
<proteinExistence type="predicted"/>
<reference evidence="1" key="1">
    <citation type="submission" date="2020-07" db="EMBL/GenBank/DDBJ databases">
        <title>Huge and variable diversity of episymbiotic CPR bacteria and DPANN archaea in groundwater ecosystems.</title>
        <authorList>
            <person name="He C.Y."/>
            <person name="Keren R."/>
            <person name="Whittaker M."/>
            <person name="Farag I.F."/>
            <person name="Doudna J."/>
            <person name="Cate J.H.D."/>
            <person name="Banfield J.F."/>
        </authorList>
    </citation>
    <scope>NUCLEOTIDE SEQUENCE</scope>
    <source>
        <strain evidence="1">NC_groundwater_1813_Pr3_B-0.1um_71_17</strain>
    </source>
</reference>
<dbReference type="Proteomes" id="UP000696931">
    <property type="component" value="Unassembled WGS sequence"/>
</dbReference>
<accession>A0A933SD58</accession>
<comment type="caution">
    <text evidence="1">The sequence shown here is derived from an EMBL/GenBank/DDBJ whole genome shotgun (WGS) entry which is preliminary data.</text>
</comment>
<gene>
    <name evidence="1" type="ORF">HZA61_10670</name>
</gene>
<evidence type="ECO:0000313" key="2">
    <source>
        <dbReference type="Proteomes" id="UP000696931"/>
    </source>
</evidence>
<sequence>MSRPGSAPRLLLGATCVDLPPRTTRDRALEVAGRFRESESLAVTLVKALAAGAEAVYAVPSPTMRAALAELRRAVPVLARLPHTPPSADLHYEPDFAREGERDGAGTLGAGFGAFALVPAMLSGELSASVAARCEHGARFLAPRDRRGLAVAAQATDLALAAGNARFFERMLAWGRARFDGLAGFETAHLGLLVRRLHEWGIEPDFVIAPVNPRGYAMKPDAAGALGALRRDGIPVLANELRAGGVVSLEEGVRFAREHGAHGLIPELVDLDDVASELRALGGPAGEA</sequence>